<comment type="caution">
    <text evidence="2">The sequence shown here is derived from an EMBL/GenBank/DDBJ whole genome shotgun (WGS) entry which is preliminary data.</text>
</comment>
<dbReference type="InterPro" id="IPR009839">
    <property type="entry name" value="SseB_N"/>
</dbReference>
<dbReference type="Proteomes" id="UP000325218">
    <property type="component" value="Unassembled WGS sequence"/>
</dbReference>
<dbReference type="OrthoDB" id="2057977at2"/>
<dbReference type="AlphaFoldDB" id="A0A5D0CQF5"/>
<reference evidence="2 3" key="1">
    <citation type="submission" date="2019-08" db="EMBL/GenBank/DDBJ databases">
        <title>Genome sequencing of Paenibacillus faecis DSM 23593(T).</title>
        <authorList>
            <person name="Kook J.-K."/>
            <person name="Park S.-N."/>
            <person name="Lim Y.K."/>
        </authorList>
    </citation>
    <scope>NUCLEOTIDE SEQUENCE [LARGE SCALE GENOMIC DNA]</scope>
    <source>
        <strain evidence="2 3">DSM 23593</strain>
    </source>
</reference>
<sequence>MNEQRKDEIGRKFIFSPQVAEEEYEALEIQELIFLIHSAKYFKVEEVFPNVYLDERIKEFHNALLKKIKGAETLYIAYEKNTNTPYLDADDRVWMFSQEAYAANAQDYFMQQLLMLDMRKLNHGDILPKLAELHTLGLPKILMDNGQYHVELERDALLPPPDWSGVPEINIPVSNPGLQRAMIRFFQAMSTPDPDHDRKRSHLQALEAEMLEQLIQARYLLPMQLIEPNPSPLDEYGQKTIGAGATLQFGVLGGEGDTTWLPAFTDWAEFEKVYDKEVWSSNVAGYEDLLALSETMSGIVINCQGIPLRIDENNKRLIEAFRDDQNGSS</sequence>
<proteinExistence type="predicted"/>
<accession>A0A5D0CQF5</accession>
<evidence type="ECO:0000313" key="3">
    <source>
        <dbReference type="Proteomes" id="UP000325218"/>
    </source>
</evidence>
<keyword evidence="3" id="KW-1185">Reference proteome</keyword>
<name>A0A5D0CQF5_9BACL</name>
<dbReference type="RefSeq" id="WP_148453665.1">
    <property type="nucleotide sequence ID" value="NZ_VSDO01000003.1"/>
</dbReference>
<dbReference type="Pfam" id="PF07179">
    <property type="entry name" value="SseB"/>
    <property type="match status" value="1"/>
</dbReference>
<gene>
    <name evidence="2" type="ORF">FRY98_15875</name>
</gene>
<organism evidence="2 3">
    <name type="scientific">Paenibacillus faecis</name>
    <dbReference type="NCBI Taxonomy" id="862114"/>
    <lineage>
        <taxon>Bacteria</taxon>
        <taxon>Bacillati</taxon>
        <taxon>Bacillota</taxon>
        <taxon>Bacilli</taxon>
        <taxon>Bacillales</taxon>
        <taxon>Paenibacillaceae</taxon>
        <taxon>Paenibacillus</taxon>
    </lineage>
</organism>
<protein>
    <submittedName>
        <fullName evidence="2">SseB family protein</fullName>
    </submittedName>
</protein>
<feature type="domain" description="SseB protein N-terminal" evidence="1">
    <location>
        <begin position="208"/>
        <end position="304"/>
    </location>
</feature>
<dbReference type="EMBL" id="VSDO01000003">
    <property type="protein sequence ID" value="TYA12189.1"/>
    <property type="molecule type" value="Genomic_DNA"/>
</dbReference>
<evidence type="ECO:0000259" key="1">
    <source>
        <dbReference type="Pfam" id="PF07179"/>
    </source>
</evidence>
<evidence type="ECO:0000313" key="2">
    <source>
        <dbReference type="EMBL" id="TYA12189.1"/>
    </source>
</evidence>